<evidence type="ECO:0000256" key="7">
    <source>
        <dbReference type="ARBA" id="ARBA00022840"/>
    </source>
</evidence>
<comment type="pathway">
    <text evidence="2">Protein modification; protein ubiquitination.</text>
</comment>
<dbReference type="AlphaFoldDB" id="A0A8T2X627"/>
<dbReference type="Gene3D" id="3.40.50.620">
    <property type="entry name" value="HUPs"/>
    <property type="match status" value="1"/>
</dbReference>
<dbReference type="PANTHER" id="PTHR45647">
    <property type="entry name" value="OS02G0152300 PROTEIN"/>
    <property type="match status" value="1"/>
</dbReference>
<dbReference type="Gene3D" id="3.30.200.20">
    <property type="entry name" value="Phosphorylase Kinase, domain 1"/>
    <property type="match status" value="1"/>
</dbReference>
<name>A0A8T2X627_POPDE</name>
<dbReference type="SUPFAM" id="SSF56112">
    <property type="entry name" value="Protein kinase-like (PK-like)"/>
    <property type="match status" value="1"/>
</dbReference>
<evidence type="ECO:0000256" key="3">
    <source>
        <dbReference type="ARBA" id="ARBA00012483"/>
    </source>
</evidence>
<dbReference type="Proteomes" id="UP000807159">
    <property type="component" value="Chromosome 14"/>
</dbReference>
<keyword evidence="6" id="KW-0833">Ubl conjugation pathway</keyword>
<dbReference type="PANTHER" id="PTHR45647:SF76">
    <property type="entry name" value="PROTEIN KINASE DOMAIN-CONTAINING PROTEIN"/>
    <property type="match status" value="1"/>
</dbReference>
<evidence type="ECO:0000259" key="10">
    <source>
        <dbReference type="PROSITE" id="PS50011"/>
    </source>
</evidence>
<dbReference type="InterPro" id="IPR051348">
    <property type="entry name" value="U-box_ubiquitin_ligases"/>
</dbReference>
<accession>A0A8T2X627</accession>
<dbReference type="Pfam" id="PF00582">
    <property type="entry name" value="Usp"/>
    <property type="match status" value="1"/>
</dbReference>
<reference evidence="11" key="1">
    <citation type="journal article" date="2021" name="J. Hered.">
        <title>Genome Assembly of Salicaceae Populus deltoides (Eastern Cottonwood) I-69 Based on Nanopore Sequencing and Hi-C Technologies.</title>
        <authorList>
            <person name="Bai S."/>
            <person name="Wu H."/>
            <person name="Zhang J."/>
            <person name="Pan Z."/>
            <person name="Zhao W."/>
            <person name="Li Z."/>
            <person name="Tong C."/>
        </authorList>
    </citation>
    <scope>NUCLEOTIDE SEQUENCE</scope>
    <source>
        <tissue evidence="11">Leaf</tissue>
    </source>
</reference>
<evidence type="ECO:0000256" key="2">
    <source>
        <dbReference type="ARBA" id="ARBA00004906"/>
    </source>
</evidence>
<dbReference type="EMBL" id="JACEGQ020000014">
    <property type="protein sequence ID" value="KAH8487843.1"/>
    <property type="molecule type" value="Genomic_DNA"/>
</dbReference>
<dbReference type="FunFam" id="3.30.200.20:FF:000162">
    <property type="entry name" value="Adenine nucleotide alpha hydrolase-like domain kinase"/>
    <property type="match status" value="1"/>
</dbReference>
<dbReference type="PROSITE" id="PS50011">
    <property type="entry name" value="PROTEIN_KINASE_DOM"/>
    <property type="match status" value="1"/>
</dbReference>
<dbReference type="InterPro" id="IPR006016">
    <property type="entry name" value="UspA"/>
</dbReference>
<dbReference type="GO" id="GO:0005524">
    <property type="term" value="F:ATP binding"/>
    <property type="evidence" value="ECO:0007669"/>
    <property type="project" value="UniProtKB-KW"/>
</dbReference>
<organism evidence="11 12">
    <name type="scientific">Populus deltoides</name>
    <name type="common">Eastern poplar</name>
    <name type="synonym">Eastern cottonwood</name>
    <dbReference type="NCBI Taxonomy" id="3696"/>
    <lineage>
        <taxon>Eukaryota</taxon>
        <taxon>Viridiplantae</taxon>
        <taxon>Streptophyta</taxon>
        <taxon>Embryophyta</taxon>
        <taxon>Tracheophyta</taxon>
        <taxon>Spermatophyta</taxon>
        <taxon>Magnoliopsida</taxon>
        <taxon>eudicotyledons</taxon>
        <taxon>Gunneridae</taxon>
        <taxon>Pentapetalae</taxon>
        <taxon>rosids</taxon>
        <taxon>fabids</taxon>
        <taxon>Malpighiales</taxon>
        <taxon>Salicaceae</taxon>
        <taxon>Saliceae</taxon>
        <taxon>Populus</taxon>
    </lineage>
</organism>
<keyword evidence="5" id="KW-0547">Nucleotide-binding</keyword>
<feature type="domain" description="Protein kinase" evidence="10">
    <location>
        <begin position="461"/>
        <end position="739"/>
    </location>
</feature>
<proteinExistence type="predicted"/>
<dbReference type="InterPro" id="IPR014729">
    <property type="entry name" value="Rossmann-like_a/b/a_fold"/>
</dbReference>
<comment type="catalytic activity">
    <reaction evidence="1">
        <text>S-ubiquitinyl-[E2 ubiquitin-conjugating enzyme]-L-cysteine + [acceptor protein]-L-lysine = [E2 ubiquitin-conjugating enzyme]-L-cysteine + N(6)-ubiquitinyl-[acceptor protein]-L-lysine.</text>
        <dbReference type="EC" id="2.3.2.27"/>
    </reaction>
</comment>
<gene>
    <name evidence="11" type="ORF">H0E87_023785</name>
</gene>
<evidence type="ECO:0000313" key="12">
    <source>
        <dbReference type="Proteomes" id="UP000807159"/>
    </source>
</evidence>
<protein>
    <recommendedName>
        <fullName evidence="3">RING-type E3 ubiquitin transferase</fullName>
        <ecNumber evidence="3">2.3.2.27</ecNumber>
    </recommendedName>
</protein>
<feature type="coiled-coil region" evidence="9">
    <location>
        <begin position="328"/>
        <end position="355"/>
    </location>
</feature>
<sequence length="805" mass="89300">MWLSKGHGTKKGGEGNGLVAVAVDKDKGSQNALKWTVENLLSKGQNLILIHVFNKSSSSSSFVTSHGSPGDYSSPGKQQLEKMAKDLFLTFRCYCTRKDVHCLDVALESTDIAKAITEYVSHAAIETLVLGTPSRSGFMRKFKADVPSTVSRGAPDFCTVYVVSKGKVSTMRNASRPAPFASPLLDQIQNQQNQNSPRVDSSEALYKHVWSIEERTMPVKPRISVGETFRSPFGRGGQGHSVKSFADLMSETDISFVSSSRPSTDRMSSVTYDFMDSGATPRFSTSSDTSFASIHSGPKFFSPNYHQGFSSISQDSGRTSFTGSTHSLVDMESEMRRLKLELKQTMDLYNAACREALTAKRKATELNRWRIEEERRLEESRFSEEAALSIIEQERARCREAIDAAEEAEKRAAIEAQRRLNIEKTLKEAAKTKRAKDNLSYHGIRYRSYSIEEIEVATQYFSESKKIGEGGYGPVYNCYLDHTPVAVKVLRPDAAQGRSQFQREVEVLSLIRHPNMVLLLGACPEYGILVYEYMVKGSLEDCLFKRGNTPALSWQIRFRIAAEIATGLLFLHQTKPEPLVHRDLKPGNILIDNNYTSKISDVGLARLVPTTSENVTQYHMTSAAGTFCYIDPEYQQTGMLGVKSDVYSLGILLLQVITAKPPMGLTHIVEQAIENETLKEVLDSDVPDWPIEETLCFAKLALQCAELRRKDRPDLGTEVLPELNRLRDYAEEKMNYLFLAKAFGPSPNHSLASITPPISQISITPTNLSQTSATPTNLSQVSITQEAMSNTVVGNLGSPKSQSSS</sequence>
<dbReference type="SMART" id="SM00220">
    <property type="entry name" value="S_TKc"/>
    <property type="match status" value="1"/>
</dbReference>
<dbReference type="Pfam" id="PF00069">
    <property type="entry name" value="Pkinase"/>
    <property type="match status" value="1"/>
</dbReference>
<dbReference type="InterPro" id="IPR011009">
    <property type="entry name" value="Kinase-like_dom_sf"/>
</dbReference>
<keyword evidence="8 9" id="KW-0175">Coiled coil</keyword>
<dbReference type="GO" id="GO:0061630">
    <property type="term" value="F:ubiquitin protein ligase activity"/>
    <property type="evidence" value="ECO:0007669"/>
    <property type="project" value="UniProtKB-EC"/>
</dbReference>
<evidence type="ECO:0000256" key="6">
    <source>
        <dbReference type="ARBA" id="ARBA00022786"/>
    </source>
</evidence>
<dbReference type="SUPFAM" id="SSF52402">
    <property type="entry name" value="Adenine nucleotide alpha hydrolases-like"/>
    <property type="match status" value="1"/>
</dbReference>
<dbReference type="FunFam" id="1.10.510.10:FF:000498">
    <property type="entry name" value="U-box domain-containing protein 51"/>
    <property type="match status" value="1"/>
</dbReference>
<evidence type="ECO:0000256" key="5">
    <source>
        <dbReference type="ARBA" id="ARBA00022741"/>
    </source>
</evidence>
<dbReference type="EC" id="2.3.2.27" evidence="3"/>
<dbReference type="InterPro" id="IPR008271">
    <property type="entry name" value="Ser/Thr_kinase_AS"/>
</dbReference>
<keyword evidence="7" id="KW-0067">ATP-binding</keyword>
<dbReference type="InterPro" id="IPR000719">
    <property type="entry name" value="Prot_kinase_dom"/>
</dbReference>
<dbReference type="GO" id="GO:0004672">
    <property type="term" value="F:protein kinase activity"/>
    <property type="evidence" value="ECO:0007669"/>
    <property type="project" value="InterPro"/>
</dbReference>
<evidence type="ECO:0000256" key="1">
    <source>
        <dbReference type="ARBA" id="ARBA00000900"/>
    </source>
</evidence>
<evidence type="ECO:0000256" key="8">
    <source>
        <dbReference type="ARBA" id="ARBA00023054"/>
    </source>
</evidence>
<keyword evidence="12" id="KW-1185">Reference proteome</keyword>
<dbReference type="Gene3D" id="1.10.510.10">
    <property type="entry name" value="Transferase(Phosphotransferase) domain 1"/>
    <property type="match status" value="1"/>
</dbReference>
<comment type="caution">
    <text evidence="11">The sequence shown here is derived from an EMBL/GenBank/DDBJ whole genome shotgun (WGS) entry which is preliminary data.</text>
</comment>
<evidence type="ECO:0000313" key="11">
    <source>
        <dbReference type="EMBL" id="KAH8487843.1"/>
    </source>
</evidence>
<evidence type="ECO:0000256" key="4">
    <source>
        <dbReference type="ARBA" id="ARBA00022679"/>
    </source>
</evidence>
<dbReference type="PROSITE" id="PS00108">
    <property type="entry name" value="PROTEIN_KINASE_ST"/>
    <property type="match status" value="1"/>
</dbReference>
<dbReference type="CDD" id="cd01989">
    <property type="entry name" value="USP_STK_Ubox_N"/>
    <property type="match status" value="1"/>
</dbReference>
<keyword evidence="4" id="KW-0808">Transferase</keyword>
<evidence type="ECO:0000256" key="9">
    <source>
        <dbReference type="SAM" id="Coils"/>
    </source>
</evidence>